<dbReference type="GO" id="GO:0005737">
    <property type="term" value="C:cytoplasm"/>
    <property type="evidence" value="ECO:0007669"/>
    <property type="project" value="UniProtKB-SubCell"/>
</dbReference>
<comment type="subcellular location">
    <subcellularLocation>
        <location evidence="5 7">Cytoplasm</location>
    </subcellularLocation>
</comment>
<protein>
    <recommendedName>
        <fullName evidence="5 7">Adenylate kinase</fullName>
        <shortName evidence="5">AK</shortName>
        <ecNumber evidence="5 7">2.7.4.3</ecNumber>
    </recommendedName>
    <alternativeName>
        <fullName evidence="5">ATP-AMP transphosphorylase</fullName>
    </alternativeName>
    <alternativeName>
        <fullName evidence="5">ATP:AMP phosphotransferase</fullName>
    </alternativeName>
    <alternativeName>
        <fullName evidence="5">Adenylate monophosphate kinase</fullName>
    </alternativeName>
</protein>
<comment type="catalytic activity">
    <reaction evidence="5 7">
        <text>AMP + ATP = 2 ADP</text>
        <dbReference type="Rhea" id="RHEA:12973"/>
        <dbReference type="ChEBI" id="CHEBI:30616"/>
        <dbReference type="ChEBI" id="CHEBI:456215"/>
        <dbReference type="ChEBI" id="CHEBI:456216"/>
        <dbReference type="EC" id="2.7.4.3"/>
    </reaction>
</comment>
<keyword evidence="4 5" id="KW-0418">Kinase</keyword>
<feature type="binding site" evidence="5">
    <location>
        <position position="152"/>
    </location>
    <ligand>
        <name>AMP</name>
        <dbReference type="ChEBI" id="CHEBI:456215"/>
    </ligand>
</feature>
<dbReference type="Gene3D" id="3.40.50.300">
    <property type="entry name" value="P-loop containing nucleotide triphosphate hydrolases"/>
    <property type="match status" value="1"/>
</dbReference>
<dbReference type="RefSeq" id="WP_184203332.1">
    <property type="nucleotide sequence ID" value="NZ_JACHGW010000006.1"/>
</dbReference>
<dbReference type="Pfam" id="PF00406">
    <property type="entry name" value="ADK"/>
    <property type="match status" value="1"/>
</dbReference>
<evidence type="ECO:0000256" key="1">
    <source>
        <dbReference type="ARBA" id="ARBA00022679"/>
    </source>
</evidence>
<dbReference type="PANTHER" id="PTHR23359">
    <property type="entry name" value="NUCLEOTIDE KINASE"/>
    <property type="match status" value="1"/>
</dbReference>
<evidence type="ECO:0000313" key="8">
    <source>
        <dbReference type="EMBL" id="MBB6053232.1"/>
    </source>
</evidence>
<keyword evidence="5 7" id="KW-0067">ATP-binding</keyword>
<feature type="binding site" evidence="5">
    <location>
        <begin position="61"/>
        <end position="63"/>
    </location>
    <ligand>
        <name>AMP</name>
        <dbReference type="ChEBI" id="CHEBI:456215"/>
    </ligand>
</feature>
<evidence type="ECO:0000256" key="5">
    <source>
        <dbReference type="HAMAP-Rule" id="MF_00235"/>
    </source>
</evidence>
<feature type="binding site" evidence="5">
    <location>
        <position position="179"/>
    </location>
    <ligand>
        <name>ATP</name>
        <dbReference type="ChEBI" id="CHEBI:30616"/>
    </ligand>
</feature>
<keyword evidence="5" id="KW-0963">Cytoplasm</keyword>
<evidence type="ECO:0000256" key="2">
    <source>
        <dbReference type="ARBA" id="ARBA00022727"/>
    </source>
</evidence>
<dbReference type="InterPro" id="IPR033690">
    <property type="entry name" value="Adenylat_kinase_CS"/>
</dbReference>
<reference evidence="8 9" key="1">
    <citation type="submission" date="2020-08" db="EMBL/GenBank/DDBJ databases">
        <title>Genomic Encyclopedia of Type Strains, Phase IV (KMG-IV): sequencing the most valuable type-strain genomes for metagenomic binning, comparative biology and taxonomic classification.</title>
        <authorList>
            <person name="Goeker M."/>
        </authorList>
    </citation>
    <scope>NUCLEOTIDE SEQUENCE [LARGE SCALE GENOMIC DNA]</scope>
    <source>
        <strain evidence="8 9">DSM 23562</strain>
    </source>
</reference>
<dbReference type="PRINTS" id="PR00094">
    <property type="entry name" value="ADENYLTKNASE"/>
</dbReference>
<feature type="binding site" evidence="5">
    <location>
        <begin position="15"/>
        <end position="20"/>
    </location>
    <ligand>
        <name>ATP</name>
        <dbReference type="ChEBI" id="CHEBI:30616"/>
    </ligand>
</feature>
<dbReference type="Proteomes" id="UP000520814">
    <property type="component" value="Unassembled WGS sequence"/>
</dbReference>
<evidence type="ECO:0000256" key="6">
    <source>
        <dbReference type="RuleBase" id="RU003330"/>
    </source>
</evidence>
<dbReference type="InterPro" id="IPR000850">
    <property type="entry name" value="Adenylat/UMP-CMP_kin"/>
</dbReference>
<dbReference type="GO" id="GO:0044209">
    <property type="term" value="P:AMP salvage"/>
    <property type="evidence" value="ECO:0007669"/>
    <property type="project" value="UniProtKB-UniRule"/>
</dbReference>
<feature type="binding site" evidence="5">
    <location>
        <position position="140"/>
    </location>
    <ligand>
        <name>AMP</name>
        <dbReference type="ChEBI" id="CHEBI:456215"/>
    </ligand>
</feature>
<comment type="subunit">
    <text evidence="5 7">Monomer.</text>
</comment>
<comment type="pathway">
    <text evidence="5">Purine metabolism; AMP biosynthesis via salvage pathway; AMP from ADP: step 1/1.</text>
</comment>
<comment type="similarity">
    <text evidence="5 6">Belongs to the adenylate kinase family.</text>
</comment>
<keyword evidence="1 5" id="KW-0808">Transferase</keyword>
<comment type="domain">
    <text evidence="5">Consists of three domains, a large central CORE domain and two small peripheral domains, NMPbind and LID, which undergo movements during catalysis. The LID domain closes over the site of phosphoryl transfer upon ATP binding. Assembling and dissambling the active center during each catalytic cycle provides an effective means to prevent ATP hydrolysis.</text>
</comment>
<comment type="caution">
    <text evidence="5">Lacks conserved residue(s) required for the propagation of feature annotation.</text>
</comment>
<comment type="function">
    <text evidence="5">Catalyzes the reversible transfer of the terminal phosphate group between ATP and AMP. Plays an important role in cellular energy homeostasis and in adenine nucleotide metabolism.</text>
</comment>
<dbReference type="CDD" id="cd01428">
    <property type="entry name" value="ADK"/>
    <property type="match status" value="1"/>
</dbReference>
<keyword evidence="3 5" id="KW-0547">Nucleotide-binding</keyword>
<dbReference type="InterPro" id="IPR027417">
    <property type="entry name" value="P-loop_NTPase"/>
</dbReference>
<gene>
    <name evidence="5" type="primary">adk</name>
    <name evidence="8" type="ORF">HNQ39_005066</name>
</gene>
<dbReference type="GO" id="GO:0005524">
    <property type="term" value="F:ATP binding"/>
    <property type="evidence" value="ECO:0007669"/>
    <property type="project" value="UniProtKB-UniRule"/>
</dbReference>
<dbReference type="UniPathway" id="UPA00588">
    <property type="reaction ID" value="UER00649"/>
</dbReference>
<dbReference type="PROSITE" id="PS00113">
    <property type="entry name" value="ADENYLATE_KINASE"/>
    <property type="match status" value="1"/>
</dbReference>
<dbReference type="EC" id="2.7.4.3" evidence="5 7"/>
<keyword evidence="9" id="KW-1185">Reference proteome</keyword>
<organism evidence="8 9">
    <name type="scientific">Armatimonas rosea</name>
    <dbReference type="NCBI Taxonomy" id="685828"/>
    <lineage>
        <taxon>Bacteria</taxon>
        <taxon>Bacillati</taxon>
        <taxon>Armatimonadota</taxon>
        <taxon>Armatimonadia</taxon>
        <taxon>Armatimonadales</taxon>
        <taxon>Armatimonadaceae</taxon>
        <taxon>Armatimonas</taxon>
    </lineage>
</organism>
<accession>A0A7W9SUS1</accession>
<dbReference type="HAMAP" id="MF_00235">
    <property type="entry name" value="Adenylate_kinase_Adk"/>
    <property type="match status" value="1"/>
</dbReference>
<evidence type="ECO:0000256" key="4">
    <source>
        <dbReference type="ARBA" id="ARBA00022777"/>
    </source>
</evidence>
<keyword evidence="2 5" id="KW-0545">Nucleotide biosynthesis</keyword>
<dbReference type="SUPFAM" id="SSF52540">
    <property type="entry name" value="P-loop containing nucleoside triphosphate hydrolases"/>
    <property type="match status" value="1"/>
</dbReference>
<feature type="binding site" evidence="5">
    <location>
        <position position="41"/>
    </location>
    <ligand>
        <name>AMP</name>
        <dbReference type="ChEBI" id="CHEBI:456215"/>
    </ligand>
</feature>
<name>A0A7W9SUS1_ARMRO</name>
<evidence type="ECO:0000256" key="7">
    <source>
        <dbReference type="RuleBase" id="RU003331"/>
    </source>
</evidence>
<proteinExistence type="inferred from homology"/>
<sequence length="199" mass="22853">MSQRYRTILLFGRPGSGKGTIGKVLGAVPGFFHMACGDVFRTIDLSTDLGKIFNEYSSRGELVPDDATVKLWKVTCDAQVATHRYRPDSDLLILDGIPRNLEQAKIMEEHIQVERVFHLVCTDEPEMMARLRRRALRENRFDDASEDVIRRRWQVYTDETRPVLNYYAPEKIERVDAMGSPAKVIHDILGRMMGWGLIK</sequence>
<dbReference type="AlphaFoldDB" id="A0A7W9SUS1"/>
<dbReference type="EMBL" id="JACHGW010000006">
    <property type="protein sequence ID" value="MBB6053232.1"/>
    <property type="molecule type" value="Genomic_DNA"/>
</dbReference>
<feature type="binding site" evidence="5">
    <location>
        <position position="134"/>
    </location>
    <ligand>
        <name>ATP</name>
        <dbReference type="ChEBI" id="CHEBI:30616"/>
    </ligand>
</feature>
<comment type="caution">
    <text evidence="8">The sequence shown here is derived from an EMBL/GenBank/DDBJ whole genome shotgun (WGS) entry which is preliminary data.</text>
</comment>
<dbReference type="GO" id="GO:0004017">
    <property type="term" value="F:AMP kinase activity"/>
    <property type="evidence" value="ECO:0007669"/>
    <property type="project" value="UniProtKB-UniRule"/>
</dbReference>
<feature type="binding site" evidence="5">
    <location>
        <position position="103"/>
    </location>
    <ligand>
        <name>AMP</name>
        <dbReference type="ChEBI" id="CHEBI:456215"/>
    </ligand>
</feature>
<evidence type="ECO:0000256" key="3">
    <source>
        <dbReference type="ARBA" id="ARBA00022741"/>
    </source>
</evidence>
<evidence type="ECO:0000313" key="9">
    <source>
        <dbReference type="Proteomes" id="UP000520814"/>
    </source>
</evidence>